<evidence type="ECO:0000313" key="1">
    <source>
        <dbReference type="EMBL" id="KAA2375824.1"/>
    </source>
</evidence>
<evidence type="ECO:0000313" key="2">
    <source>
        <dbReference type="EMBL" id="OUN02239.1"/>
    </source>
</evidence>
<sequence length="136" mass="16143">MTIEKLDGTSPRLYTLVAPLVMRRSVLRQNNNYPFWTSRSHTWFVAWEGENVYGFVPVEITDNGIARINNYYVSGDDPQLLARFLREVVRYYGRDYTIRSVTLIRHAEIFRTEGFAAIREWKQYVAMQYDNKRPQP</sequence>
<gene>
    <name evidence="2" type="ORF">B5G41_12825</name>
    <name evidence="1" type="ORF">F2Y10_14365</name>
</gene>
<evidence type="ECO:0008006" key="5">
    <source>
        <dbReference type="Google" id="ProtNLM"/>
    </source>
</evidence>
<dbReference type="EMBL" id="NFHB01000009">
    <property type="protein sequence ID" value="OUN02239.1"/>
    <property type="molecule type" value="Genomic_DNA"/>
</dbReference>
<dbReference type="EMBL" id="VVXH01000019">
    <property type="protein sequence ID" value="KAA2375824.1"/>
    <property type="molecule type" value="Genomic_DNA"/>
</dbReference>
<dbReference type="OrthoDB" id="998042at2"/>
<protein>
    <recommendedName>
        <fullName evidence="5">N-acetyltransferase domain-containing protein</fullName>
    </recommendedName>
</protein>
<reference evidence="2" key="2">
    <citation type="journal article" date="2018" name="BMC Genomics">
        <title>Whole genome sequencing and function prediction of 133 gut anaerobes isolated from chicken caecum in pure cultures.</title>
        <authorList>
            <person name="Medvecky M."/>
            <person name="Cejkova D."/>
            <person name="Polansky O."/>
            <person name="Karasova D."/>
            <person name="Kubasova T."/>
            <person name="Cizek A."/>
            <person name="Rychlik I."/>
        </authorList>
    </citation>
    <scope>NUCLEOTIDE SEQUENCE</scope>
    <source>
        <strain evidence="2">An90</strain>
    </source>
</reference>
<evidence type="ECO:0000313" key="4">
    <source>
        <dbReference type="Proteomes" id="UP000322940"/>
    </source>
</evidence>
<reference evidence="3" key="1">
    <citation type="submission" date="2017-04" db="EMBL/GenBank/DDBJ databases">
        <title>Function of individual gut microbiota members based on whole genome sequencing of pure cultures obtained from chicken caecum.</title>
        <authorList>
            <person name="Medvecky M."/>
            <person name="Cejkova D."/>
            <person name="Polansky O."/>
            <person name="Karasova D."/>
            <person name="Kubasova T."/>
            <person name="Cizek A."/>
            <person name="Rychlik I."/>
        </authorList>
    </citation>
    <scope>NUCLEOTIDE SEQUENCE [LARGE SCALE GENOMIC DNA]</scope>
    <source>
        <strain evidence="3">An90</strain>
    </source>
</reference>
<organism evidence="2 3">
    <name type="scientific">Alistipes onderdonkii</name>
    <dbReference type="NCBI Taxonomy" id="328813"/>
    <lineage>
        <taxon>Bacteria</taxon>
        <taxon>Pseudomonadati</taxon>
        <taxon>Bacteroidota</taxon>
        <taxon>Bacteroidia</taxon>
        <taxon>Bacteroidales</taxon>
        <taxon>Rikenellaceae</taxon>
        <taxon>Alistipes</taxon>
    </lineage>
</organism>
<dbReference type="Proteomes" id="UP000322940">
    <property type="component" value="Unassembled WGS sequence"/>
</dbReference>
<proteinExistence type="predicted"/>
<dbReference type="AlphaFoldDB" id="A0A1Y3QXV3"/>
<accession>A0A1Y3QXV3</accession>
<dbReference type="eggNOG" id="ENOG5032TYW">
    <property type="taxonomic scope" value="Bacteria"/>
</dbReference>
<reference evidence="1 4" key="3">
    <citation type="journal article" date="2019" name="Nat. Med.">
        <title>A library of human gut bacterial isolates paired with longitudinal multiomics data enables mechanistic microbiome research.</title>
        <authorList>
            <person name="Poyet M."/>
            <person name="Groussin M."/>
            <person name="Gibbons S.M."/>
            <person name="Avila-Pacheco J."/>
            <person name="Jiang X."/>
            <person name="Kearney S.M."/>
            <person name="Perrotta A.R."/>
            <person name="Berdy B."/>
            <person name="Zhao S."/>
            <person name="Lieberman T.D."/>
            <person name="Swanson P.K."/>
            <person name="Smith M."/>
            <person name="Roesemann S."/>
            <person name="Alexander J.E."/>
            <person name="Rich S.A."/>
            <person name="Livny J."/>
            <person name="Vlamakis H."/>
            <person name="Clish C."/>
            <person name="Bullock K."/>
            <person name="Deik A."/>
            <person name="Scott J."/>
            <person name="Pierce K.A."/>
            <person name="Xavier R.J."/>
            <person name="Alm E.J."/>
        </authorList>
    </citation>
    <scope>NUCLEOTIDE SEQUENCE [LARGE SCALE GENOMIC DNA]</scope>
    <source>
        <strain evidence="1 4">BIOML-A266</strain>
    </source>
</reference>
<dbReference type="RefSeq" id="WP_018696877.1">
    <property type="nucleotide sequence ID" value="NZ_AP025562.1"/>
</dbReference>
<name>A0A1Y3QXV3_9BACT</name>
<dbReference type="Proteomes" id="UP000195772">
    <property type="component" value="Unassembled WGS sequence"/>
</dbReference>
<evidence type="ECO:0000313" key="3">
    <source>
        <dbReference type="Proteomes" id="UP000195772"/>
    </source>
</evidence>
<comment type="caution">
    <text evidence="2">The sequence shown here is derived from an EMBL/GenBank/DDBJ whole genome shotgun (WGS) entry which is preliminary data.</text>
</comment>